<sequence>MKDHPDAMLMIRYLQTMIRIADTGSTLEAKALKYASENVDAHVKGHADMKDVFEEVIQRYPQPAAVQSEP</sequence>
<dbReference type="Proteomes" id="UP000251993">
    <property type="component" value="Chromosome"/>
</dbReference>
<gene>
    <name evidence="1" type="ORF">DR864_27400</name>
</gene>
<dbReference type="AlphaFoldDB" id="A0A344TRC9"/>
<dbReference type="RefSeq" id="WP_114069961.1">
    <property type="nucleotide sequence ID" value="NZ_CP030850.1"/>
</dbReference>
<evidence type="ECO:0000313" key="1">
    <source>
        <dbReference type="EMBL" id="AXE21200.1"/>
    </source>
</evidence>
<keyword evidence="2" id="KW-1185">Reference proteome</keyword>
<protein>
    <submittedName>
        <fullName evidence="1">Uncharacterized protein</fullName>
    </submittedName>
</protein>
<dbReference type="KEGG" id="run:DR864_27400"/>
<evidence type="ECO:0000313" key="2">
    <source>
        <dbReference type="Proteomes" id="UP000251993"/>
    </source>
</evidence>
<reference evidence="1 2" key="1">
    <citation type="submission" date="2018-07" db="EMBL/GenBank/DDBJ databases">
        <title>Genome sequencing of Runella.</title>
        <authorList>
            <person name="Baek M.-G."/>
            <person name="Yi H."/>
        </authorList>
    </citation>
    <scope>NUCLEOTIDE SEQUENCE [LARGE SCALE GENOMIC DNA]</scope>
    <source>
        <strain evidence="1 2">HYN0085</strain>
    </source>
</reference>
<proteinExistence type="predicted"/>
<accession>A0A344TRC9</accession>
<name>A0A344TRC9_9BACT</name>
<dbReference type="EMBL" id="CP030850">
    <property type="protein sequence ID" value="AXE21200.1"/>
    <property type="molecule type" value="Genomic_DNA"/>
</dbReference>
<organism evidence="1 2">
    <name type="scientific">Runella rosea</name>
    <dbReference type="NCBI Taxonomy" id="2259595"/>
    <lineage>
        <taxon>Bacteria</taxon>
        <taxon>Pseudomonadati</taxon>
        <taxon>Bacteroidota</taxon>
        <taxon>Cytophagia</taxon>
        <taxon>Cytophagales</taxon>
        <taxon>Spirosomataceae</taxon>
        <taxon>Runella</taxon>
    </lineage>
</organism>